<organism evidence="1 2">
    <name type="scientific">Erwinia pyri</name>
    <dbReference type="NCBI Taxonomy" id="3062598"/>
    <lineage>
        <taxon>Bacteria</taxon>
        <taxon>Pseudomonadati</taxon>
        <taxon>Pseudomonadota</taxon>
        <taxon>Gammaproteobacteria</taxon>
        <taxon>Enterobacterales</taxon>
        <taxon>Erwiniaceae</taxon>
        <taxon>Erwinia</taxon>
    </lineage>
</organism>
<dbReference type="RefSeq" id="WP_306207934.1">
    <property type="nucleotide sequence ID" value="NZ_CP132353.1"/>
</dbReference>
<proteinExistence type="predicted"/>
<protein>
    <submittedName>
        <fullName evidence="1">Type II toxin-antitoxin system HicB family antitoxin</fullName>
    </submittedName>
</protein>
<dbReference type="Pfam" id="PF05534">
    <property type="entry name" value="HicB"/>
    <property type="match status" value="1"/>
</dbReference>
<dbReference type="EMBL" id="CP132353">
    <property type="protein sequence ID" value="WLS78257.1"/>
    <property type="molecule type" value="Genomic_DNA"/>
</dbReference>
<gene>
    <name evidence="1" type="ORF">Q3V30_17605</name>
</gene>
<sequence length="117" mass="13068">MSTVNPKYKVAGQPAVISFVPEINAFRGKFLGLSGYCDFVADSVEGLIKEGELSLREYLEDCREAGIDPYARKEKIKTLTLRYNESLAERLTHAAAENNKSLNTFIIETLEERVGHA</sequence>
<reference evidence="1 2" key="1">
    <citation type="submission" date="2023-07" db="EMBL/GenBank/DDBJ databases">
        <title>Pathogenic bacteria of pear tree diseases.</title>
        <authorList>
            <person name="Zhang Z."/>
            <person name="He L."/>
            <person name="Huang R."/>
        </authorList>
    </citation>
    <scope>NUCLEOTIDE SEQUENCE [LARGE SCALE GENOMIC DNA]</scope>
    <source>
        <strain evidence="1 2">DE2</strain>
    </source>
</reference>
<dbReference type="InterPro" id="IPR013321">
    <property type="entry name" value="Arc_rbn_hlx_hlx"/>
</dbReference>
<dbReference type="AlphaFoldDB" id="A0AA50DJU0"/>
<dbReference type="KEGG" id="epi:Q3V30_17605"/>
<name>A0AA50DJU0_9GAMM</name>
<dbReference type="Gene3D" id="1.10.1220.10">
    <property type="entry name" value="Met repressor-like"/>
    <property type="match status" value="1"/>
</dbReference>
<evidence type="ECO:0000313" key="2">
    <source>
        <dbReference type="Proteomes" id="UP001228139"/>
    </source>
</evidence>
<accession>A0AA50DJU0</accession>
<dbReference type="InterPro" id="IPR010985">
    <property type="entry name" value="Ribbon_hlx_hlx"/>
</dbReference>
<dbReference type="GO" id="GO:0043565">
    <property type="term" value="F:sequence-specific DNA binding"/>
    <property type="evidence" value="ECO:0007669"/>
    <property type="project" value="UniProtKB-ARBA"/>
</dbReference>
<dbReference type="GO" id="GO:0006355">
    <property type="term" value="P:regulation of DNA-templated transcription"/>
    <property type="evidence" value="ECO:0007669"/>
    <property type="project" value="InterPro"/>
</dbReference>
<evidence type="ECO:0000313" key="1">
    <source>
        <dbReference type="EMBL" id="WLS78257.1"/>
    </source>
</evidence>
<dbReference type="SUPFAM" id="SSF47598">
    <property type="entry name" value="Ribbon-helix-helix"/>
    <property type="match status" value="1"/>
</dbReference>
<keyword evidence="2" id="KW-1185">Reference proteome</keyword>
<dbReference type="InterPro" id="IPR008651">
    <property type="entry name" value="Uncharacterised_HicB"/>
</dbReference>
<dbReference type="Proteomes" id="UP001228139">
    <property type="component" value="Chromosome"/>
</dbReference>